<evidence type="ECO:0000256" key="2">
    <source>
        <dbReference type="ARBA" id="ARBA00006679"/>
    </source>
</evidence>
<evidence type="ECO:0000256" key="6">
    <source>
        <dbReference type="ARBA" id="ARBA00023136"/>
    </source>
</evidence>
<dbReference type="InterPro" id="IPR032808">
    <property type="entry name" value="DoxX"/>
</dbReference>
<protein>
    <submittedName>
        <fullName evidence="8">DoxX family protein</fullName>
    </submittedName>
</protein>
<organism evidence="8 9">
    <name type="scientific">Rufibacter latericius</name>
    <dbReference type="NCBI Taxonomy" id="2487040"/>
    <lineage>
        <taxon>Bacteria</taxon>
        <taxon>Pseudomonadati</taxon>
        <taxon>Bacteroidota</taxon>
        <taxon>Cytophagia</taxon>
        <taxon>Cytophagales</taxon>
        <taxon>Hymenobacteraceae</taxon>
        <taxon>Rufibacter</taxon>
    </lineage>
</organism>
<dbReference type="PANTHER" id="PTHR33452:SF1">
    <property type="entry name" value="INNER MEMBRANE PROTEIN YPHA-RELATED"/>
    <property type="match status" value="1"/>
</dbReference>
<reference evidence="8 9" key="1">
    <citation type="submission" date="2018-11" db="EMBL/GenBank/DDBJ databases">
        <title>Rufibacter latericius sp. nov., isolated from water in Baiyang Lake.</title>
        <authorList>
            <person name="Yang Y."/>
        </authorList>
    </citation>
    <scope>NUCLEOTIDE SEQUENCE [LARGE SCALE GENOMIC DNA]</scope>
    <source>
        <strain evidence="8 9">R-22-1c-1</strain>
    </source>
</reference>
<name>A0A3M9MAG6_9BACT</name>
<dbReference type="RefSeq" id="WP_123128864.1">
    <property type="nucleotide sequence ID" value="NZ_RJJD01000021.1"/>
</dbReference>
<keyword evidence="6 7" id="KW-0472">Membrane</keyword>
<evidence type="ECO:0000256" key="7">
    <source>
        <dbReference type="SAM" id="Phobius"/>
    </source>
</evidence>
<evidence type="ECO:0000313" key="9">
    <source>
        <dbReference type="Proteomes" id="UP000272117"/>
    </source>
</evidence>
<feature type="transmembrane region" description="Helical" evidence="7">
    <location>
        <begin position="21"/>
        <end position="39"/>
    </location>
</feature>
<keyword evidence="3" id="KW-1003">Cell membrane</keyword>
<evidence type="ECO:0000256" key="3">
    <source>
        <dbReference type="ARBA" id="ARBA00022475"/>
    </source>
</evidence>
<dbReference type="InterPro" id="IPR051907">
    <property type="entry name" value="DoxX-like_oxidoreductase"/>
</dbReference>
<dbReference type="AlphaFoldDB" id="A0A3M9MAG6"/>
<evidence type="ECO:0000256" key="4">
    <source>
        <dbReference type="ARBA" id="ARBA00022692"/>
    </source>
</evidence>
<proteinExistence type="inferred from homology"/>
<dbReference type="Pfam" id="PF07681">
    <property type="entry name" value="DoxX"/>
    <property type="match status" value="1"/>
</dbReference>
<evidence type="ECO:0000256" key="5">
    <source>
        <dbReference type="ARBA" id="ARBA00022989"/>
    </source>
</evidence>
<feature type="transmembrane region" description="Helical" evidence="7">
    <location>
        <begin position="84"/>
        <end position="102"/>
    </location>
</feature>
<dbReference type="GO" id="GO:0005886">
    <property type="term" value="C:plasma membrane"/>
    <property type="evidence" value="ECO:0007669"/>
    <property type="project" value="UniProtKB-SubCell"/>
</dbReference>
<accession>A0A3M9MAG6</accession>
<keyword evidence="5 7" id="KW-1133">Transmembrane helix</keyword>
<dbReference type="Proteomes" id="UP000272117">
    <property type="component" value="Unassembled WGS sequence"/>
</dbReference>
<keyword evidence="9" id="KW-1185">Reference proteome</keyword>
<comment type="similarity">
    <text evidence="2">Belongs to the DoxX family.</text>
</comment>
<feature type="transmembrane region" description="Helical" evidence="7">
    <location>
        <begin position="114"/>
        <end position="135"/>
    </location>
</feature>
<dbReference type="EMBL" id="RJJD01000021">
    <property type="protein sequence ID" value="RNI22506.1"/>
    <property type="molecule type" value="Genomic_DNA"/>
</dbReference>
<dbReference type="PANTHER" id="PTHR33452">
    <property type="entry name" value="OXIDOREDUCTASE CATD-RELATED"/>
    <property type="match status" value="1"/>
</dbReference>
<dbReference type="OrthoDB" id="680764at2"/>
<comment type="subcellular location">
    <subcellularLocation>
        <location evidence="1">Cell membrane</location>
        <topology evidence="1">Multi-pass membrane protein</topology>
    </subcellularLocation>
</comment>
<keyword evidence="4 7" id="KW-0812">Transmembrane</keyword>
<evidence type="ECO:0000256" key="1">
    <source>
        <dbReference type="ARBA" id="ARBA00004651"/>
    </source>
</evidence>
<gene>
    <name evidence="8" type="ORF">EFB08_20625</name>
</gene>
<evidence type="ECO:0000313" key="8">
    <source>
        <dbReference type="EMBL" id="RNI22506.1"/>
    </source>
</evidence>
<sequence length="154" mass="17829">MEFTKNVEKWHHKHHVVLYDYGRIALGCFLVFKGISFLFNMTALEQILLDSKFYSMATFMAYAVVFLHIVGGAMITVGWHTRSAILVQIPILLCAVLFFTPTHDLFSLYSPFAVALYTLLFLIFYFVGGAGYYSFDHNRAYRYRKTKKSDPQNI</sequence>
<comment type="caution">
    <text evidence="8">The sequence shown here is derived from an EMBL/GenBank/DDBJ whole genome shotgun (WGS) entry which is preliminary data.</text>
</comment>
<feature type="transmembrane region" description="Helical" evidence="7">
    <location>
        <begin position="59"/>
        <end position="77"/>
    </location>
</feature>